<accession>A0A1A8NRF6</accession>
<proteinExistence type="predicted"/>
<feature type="non-terminal residue" evidence="1">
    <location>
        <position position="59"/>
    </location>
</feature>
<dbReference type="EMBL" id="HAEI01000343">
    <property type="protein sequence ID" value="SBR71317.1"/>
    <property type="molecule type" value="Transcribed_RNA"/>
</dbReference>
<protein>
    <submittedName>
        <fullName evidence="1">Uncharacterized protein</fullName>
    </submittedName>
</protein>
<name>A0A1A8NRF6_9TELE</name>
<feature type="non-terminal residue" evidence="1">
    <location>
        <position position="1"/>
    </location>
</feature>
<dbReference type="AlphaFoldDB" id="A0A1A8NRF6"/>
<gene>
    <name evidence="1" type="primary">Nfu_g_1_009133</name>
</gene>
<reference evidence="1" key="1">
    <citation type="submission" date="2016-05" db="EMBL/GenBank/DDBJ databases">
        <authorList>
            <person name="Lavstsen T."/>
            <person name="Jespersen J.S."/>
        </authorList>
    </citation>
    <scope>NUCLEOTIDE SEQUENCE</scope>
    <source>
        <tissue evidence="1">Brain</tissue>
    </source>
</reference>
<organism evidence="1">
    <name type="scientific">Nothobranchius rachovii</name>
    <name type="common">bluefin notho</name>
    <dbReference type="NCBI Taxonomy" id="451742"/>
    <lineage>
        <taxon>Eukaryota</taxon>
        <taxon>Metazoa</taxon>
        <taxon>Chordata</taxon>
        <taxon>Craniata</taxon>
        <taxon>Vertebrata</taxon>
        <taxon>Euteleostomi</taxon>
        <taxon>Actinopterygii</taxon>
        <taxon>Neopterygii</taxon>
        <taxon>Teleostei</taxon>
        <taxon>Neoteleostei</taxon>
        <taxon>Acanthomorphata</taxon>
        <taxon>Ovalentaria</taxon>
        <taxon>Atherinomorphae</taxon>
        <taxon>Cyprinodontiformes</taxon>
        <taxon>Nothobranchiidae</taxon>
        <taxon>Nothobranchius</taxon>
    </lineage>
</organism>
<evidence type="ECO:0000313" key="1">
    <source>
        <dbReference type="EMBL" id="SBR71317.1"/>
    </source>
</evidence>
<sequence length="59" mass="6528">AVKLFEQIYVTQNYHSWTHPPWLAMGKPVVGLPSRGEKNTSLLVEANVSISSSTTQQNS</sequence>
<reference evidence="1" key="2">
    <citation type="submission" date="2016-06" db="EMBL/GenBank/DDBJ databases">
        <title>The genome of a short-lived fish provides insights into sex chromosome evolution and the genetic control of aging.</title>
        <authorList>
            <person name="Reichwald K."/>
            <person name="Felder M."/>
            <person name="Petzold A."/>
            <person name="Koch P."/>
            <person name="Groth M."/>
            <person name="Platzer M."/>
        </authorList>
    </citation>
    <scope>NUCLEOTIDE SEQUENCE</scope>
    <source>
        <tissue evidence="1">Brain</tissue>
    </source>
</reference>